<gene>
    <name evidence="1" type="ORF">SAMN05421855_10717</name>
</gene>
<dbReference type="OrthoDB" id="9764969at2"/>
<dbReference type="RefSeq" id="WP_093145232.1">
    <property type="nucleotide sequence ID" value="NZ_BMWO01000008.1"/>
</dbReference>
<dbReference type="PROSITE" id="PS51257">
    <property type="entry name" value="PROKAR_LIPOPROTEIN"/>
    <property type="match status" value="1"/>
</dbReference>
<accession>A0A1G7ITU9</accession>
<proteinExistence type="predicted"/>
<name>A0A1G7ITU9_9FLAO</name>
<protein>
    <recommendedName>
        <fullName evidence="3">BNR repeat-containing family member</fullName>
    </recommendedName>
</protein>
<keyword evidence="2" id="KW-1185">Reference proteome</keyword>
<evidence type="ECO:0008006" key="3">
    <source>
        <dbReference type="Google" id="ProtNLM"/>
    </source>
</evidence>
<evidence type="ECO:0000313" key="2">
    <source>
        <dbReference type="Proteomes" id="UP000199321"/>
    </source>
</evidence>
<evidence type="ECO:0000313" key="1">
    <source>
        <dbReference type="EMBL" id="SDF16111.1"/>
    </source>
</evidence>
<organism evidence="1 2">
    <name type="scientific">Ulvibacter litoralis</name>
    <dbReference type="NCBI Taxonomy" id="227084"/>
    <lineage>
        <taxon>Bacteria</taxon>
        <taxon>Pseudomonadati</taxon>
        <taxon>Bacteroidota</taxon>
        <taxon>Flavobacteriia</taxon>
        <taxon>Flavobacteriales</taxon>
        <taxon>Flavobacteriaceae</taxon>
        <taxon>Ulvibacter</taxon>
    </lineage>
</organism>
<dbReference type="EMBL" id="FNBA01000007">
    <property type="protein sequence ID" value="SDF16111.1"/>
    <property type="molecule type" value="Genomic_DNA"/>
</dbReference>
<dbReference type="STRING" id="227084.SAMN05421855_10717"/>
<sequence>MRFVSILYIVSMLVVSCKSETKKETIQTSDVTEASEVIENPVTGNSSLPKLFRSHDNLFLSWTEKKDTTTTLFYSTYKNGTWTPSEAIISGTDWFVNWADFPAIAENNGTLLTSFLQKSAKGTYTYDIKLNVYPSEEKKWNKNLLLHNDGTKSEHGFVSMLPSGDTSFFVTWLDGRNTMNGGGHDAHSEHGSGAMTLRSAIVDAKGTITERTELDARICDCCQTSAAQTENGPVVVYRDRSETEIRDVSIVRFVDGTWTQPQTIGNDVWEISGCPVNGPSVSSLNNNLAIAWFTAVNDVPKVQVVFSENNGESFGMPIQINNGFALGRVDVAMISNTAALVSWMETVDDTTLIKLVKVTHNGVVGAPKIISKTSAERASGFPQLEVIQDTAFVVWTAITDDASTVKIATQPLNTL</sequence>
<reference evidence="1 2" key="1">
    <citation type="submission" date="2016-10" db="EMBL/GenBank/DDBJ databases">
        <authorList>
            <person name="de Groot N.N."/>
        </authorList>
    </citation>
    <scope>NUCLEOTIDE SEQUENCE [LARGE SCALE GENOMIC DNA]</scope>
    <source>
        <strain evidence="1 2">DSM 16195</strain>
    </source>
</reference>
<dbReference type="AlphaFoldDB" id="A0A1G7ITU9"/>
<dbReference type="Proteomes" id="UP000199321">
    <property type="component" value="Unassembled WGS sequence"/>
</dbReference>